<gene>
    <name evidence="1" type="ORF">SAMN04489707_103111</name>
</gene>
<dbReference type="Proteomes" id="UP000183656">
    <property type="component" value="Unassembled WGS sequence"/>
</dbReference>
<reference evidence="1 2" key="1">
    <citation type="submission" date="2016-10" db="EMBL/GenBank/DDBJ databases">
        <authorList>
            <person name="de Groot N.N."/>
        </authorList>
    </citation>
    <scope>NUCLEOTIDE SEQUENCE [LARGE SCALE GENOMIC DNA]</scope>
    <source>
        <strain evidence="1 2">R-24608</strain>
    </source>
</reference>
<evidence type="ECO:0000313" key="1">
    <source>
        <dbReference type="EMBL" id="SFU88727.1"/>
    </source>
</evidence>
<evidence type="ECO:0000313" key="2">
    <source>
        <dbReference type="Proteomes" id="UP000183656"/>
    </source>
</evidence>
<dbReference type="EMBL" id="FPBX01000031">
    <property type="protein sequence ID" value="SFU88727.1"/>
    <property type="molecule type" value="Genomic_DNA"/>
</dbReference>
<dbReference type="AlphaFoldDB" id="A0A1I7JU94"/>
<protein>
    <submittedName>
        <fullName evidence="1">Uncharacterized protein</fullName>
    </submittedName>
</protein>
<organism evidence="1 2">
    <name type="scientific">Paenacidovorax caeni</name>
    <dbReference type="NCBI Taxonomy" id="343013"/>
    <lineage>
        <taxon>Bacteria</taxon>
        <taxon>Pseudomonadati</taxon>
        <taxon>Pseudomonadota</taxon>
        <taxon>Betaproteobacteria</taxon>
        <taxon>Burkholderiales</taxon>
        <taxon>Comamonadaceae</taxon>
        <taxon>Paenacidovorax</taxon>
    </lineage>
</organism>
<proteinExistence type="predicted"/>
<dbReference type="STRING" id="343013.SAMN04489707_103111"/>
<dbReference type="OrthoDB" id="8824258at2"/>
<sequence length="150" mass="15555">MNGQQGKTPVATYKVPLRNAPYPFAQLLSASYPMFSTIAPADESLIAAAFKTNGGTITATLQTATPPAGGLPMARSSVYSFRQGPRDAGASGPTTVRTAAMGGTVAADGKTATIPYGGKPDGASATSYAEFGLIHTDRNGREMVYTLQYR</sequence>
<keyword evidence="2" id="KW-1185">Reference proteome</keyword>
<accession>A0A1I7JU94</accession>
<dbReference type="RefSeq" id="WP_054256819.1">
    <property type="nucleotide sequence ID" value="NZ_CYIG01000025.1"/>
</dbReference>
<name>A0A1I7JU94_9BURK</name>